<dbReference type="GO" id="GO:0042147">
    <property type="term" value="P:retrograde transport, endosome to Golgi"/>
    <property type="evidence" value="ECO:0007669"/>
    <property type="project" value="InterPro"/>
</dbReference>
<feature type="domain" description="Vps53 N-terminal" evidence="8">
    <location>
        <begin position="71"/>
        <end position="499"/>
    </location>
</feature>
<dbReference type="GO" id="GO:0010008">
    <property type="term" value="C:endosome membrane"/>
    <property type="evidence" value="ECO:0007669"/>
    <property type="project" value="UniProtKB-SubCell"/>
</dbReference>
<dbReference type="InterPro" id="IPR007234">
    <property type="entry name" value="Vps53_N"/>
</dbReference>
<keyword evidence="6" id="KW-0472">Membrane</keyword>
<dbReference type="STRING" id="1094619.G4YSR0"/>
<proteinExistence type="inferred from homology"/>
<evidence type="ECO:0000313" key="10">
    <source>
        <dbReference type="EMBL" id="EGZ24182.1"/>
    </source>
</evidence>
<dbReference type="GeneID" id="20638341"/>
<evidence type="ECO:0000259" key="9">
    <source>
        <dbReference type="Pfam" id="PF16854"/>
    </source>
</evidence>
<evidence type="ECO:0000256" key="5">
    <source>
        <dbReference type="ARBA" id="ARBA00023034"/>
    </source>
</evidence>
<dbReference type="InterPro" id="IPR031745">
    <property type="entry name" value="Vps53_C"/>
</dbReference>
<dbReference type="GO" id="GO:0005829">
    <property type="term" value="C:cytosol"/>
    <property type="evidence" value="ECO:0007669"/>
    <property type="project" value="GOC"/>
</dbReference>
<evidence type="ECO:0000256" key="6">
    <source>
        <dbReference type="ARBA" id="ARBA00023136"/>
    </source>
</evidence>
<evidence type="ECO:0000256" key="3">
    <source>
        <dbReference type="ARBA" id="ARBA00008628"/>
    </source>
</evidence>
<keyword evidence="5" id="KW-0333">Golgi apparatus</keyword>
<evidence type="ECO:0000256" key="7">
    <source>
        <dbReference type="SAM" id="MobiDB-lite"/>
    </source>
</evidence>
<organism evidence="10 11">
    <name type="scientific">Phytophthora sojae (strain P6497)</name>
    <name type="common">Soybean stem and root rot agent</name>
    <name type="synonym">Phytophthora megasperma f. sp. glycines</name>
    <dbReference type="NCBI Taxonomy" id="1094619"/>
    <lineage>
        <taxon>Eukaryota</taxon>
        <taxon>Sar</taxon>
        <taxon>Stramenopiles</taxon>
        <taxon>Oomycota</taxon>
        <taxon>Peronosporomycetes</taxon>
        <taxon>Peronosporales</taxon>
        <taxon>Peronosporaceae</taxon>
        <taxon>Phytophthora</taxon>
    </lineage>
</organism>
<feature type="region of interest" description="Disordered" evidence="7">
    <location>
        <begin position="427"/>
        <end position="462"/>
    </location>
</feature>
<evidence type="ECO:0000313" key="11">
    <source>
        <dbReference type="Proteomes" id="UP000002640"/>
    </source>
</evidence>
<dbReference type="RefSeq" id="XP_009519470.1">
    <property type="nucleotide sequence ID" value="XM_009521175.1"/>
</dbReference>
<keyword evidence="4" id="KW-0967">Endosome</keyword>
<evidence type="ECO:0000256" key="1">
    <source>
        <dbReference type="ARBA" id="ARBA00004150"/>
    </source>
</evidence>
<dbReference type="InterPro" id="IPR038260">
    <property type="entry name" value="Vps53_C_sf"/>
</dbReference>
<dbReference type="InterPro" id="IPR039766">
    <property type="entry name" value="Vps53"/>
</dbReference>
<evidence type="ECO:0000256" key="2">
    <source>
        <dbReference type="ARBA" id="ARBA00004481"/>
    </source>
</evidence>
<dbReference type="Gene3D" id="1.10.357.110">
    <property type="entry name" value="Vacuolar protein sorting-associated protein 53, C-terminus"/>
    <property type="match status" value="1"/>
</dbReference>
<feature type="compositionally biased region" description="Basic and acidic residues" evidence="7">
    <location>
        <begin position="438"/>
        <end position="453"/>
    </location>
</feature>
<comment type="similarity">
    <text evidence="3">Belongs to the VPS53 family.</text>
</comment>
<dbReference type="KEGG" id="psoj:PHYSODRAFT_253106"/>
<dbReference type="AlphaFoldDB" id="G4YSR0"/>
<dbReference type="GO" id="GO:0000938">
    <property type="term" value="C:GARP complex"/>
    <property type="evidence" value="ECO:0007669"/>
    <property type="project" value="InterPro"/>
</dbReference>
<reference evidence="10 11" key="1">
    <citation type="journal article" date="2006" name="Science">
        <title>Phytophthora genome sequences uncover evolutionary origins and mechanisms of pathogenesis.</title>
        <authorList>
            <person name="Tyler B.M."/>
            <person name="Tripathy S."/>
            <person name="Zhang X."/>
            <person name="Dehal P."/>
            <person name="Jiang R.H."/>
            <person name="Aerts A."/>
            <person name="Arredondo F.D."/>
            <person name="Baxter L."/>
            <person name="Bensasson D."/>
            <person name="Beynon J.L."/>
            <person name="Chapman J."/>
            <person name="Damasceno C.M."/>
            <person name="Dorrance A.E."/>
            <person name="Dou D."/>
            <person name="Dickerman A.W."/>
            <person name="Dubchak I.L."/>
            <person name="Garbelotto M."/>
            <person name="Gijzen M."/>
            <person name="Gordon S.G."/>
            <person name="Govers F."/>
            <person name="Grunwald N.J."/>
            <person name="Huang W."/>
            <person name="Ivors K.L."/>
            <person name="Jones R.W."/>
            <person name="Kamoun S."/>
            <person name="Krampis K."/>
            <person name="Lamour K.H."/>
            <person name="Lee M.K."/>
            <person name="McDonald W.H."/>
            <person name="Medina M."/>
            <person name="Meijer H.J."/>
            <person name="Nordberg E.K."/>
            <person name="Maclean D.J."/>
            <person name="Ospina-Giraldo M.D."/>
            <person name="Morris P.F."/>
            <person name="Phuntumart V."/>
            <person name="Putnam N.H."/>
            <person name="Rash S."/>
            <person name="Rose J.K."/>
            <person name="Sakihama Y."/>
            <person name="Salamov A.A."/>
            <person name="Savidor A."/>
            <person name="Scheuring C.F."/>
            <person name="Smith B.M."/>
            <person name="Sobral B.W."/>
            <person name="Terry A."/>
            <person name="Torto-Alalibo T.A."/>
            <person name="Win J."/>
            <person name="Xu Z."/>
            <person name="Zhang H."/>
            <person name="Grigoriev I.V."/>
            <person name="Rokhsar D.S."/>
            <person name="Boore J.L."/>
        </authorList>
    </citation>
    <scope>NUCLEOTIDE SEQUENCE [LARGE SCALE GENOMIC DNA]</scope>
    <source>
        <strain evidence="10 11">P6497</strain>
    </source>
</reference>
<keyword evidence="11" id="KW-1185">Reference proteome</keyword>
<evidence type="ECO:0000256" key="4">
    <source>
        <dbReference type="ARBA" id="ARBA00022753"/>
    </source>
</evidence>
<dbReference type="Pfam" id="PF16854">
    <property type="entry name" value="VPS53_C"/>
    <property type="match status" value="1"/>
</dbReference>
<name>G4YSR0_PHYSP</name>
<evidence type="ECO:0000259" key="8">
    <source>
        <dbReference type="Pfam" id="PF04100"/>
    </source>
</evidence>
<dbReference type="Proteomes" id="UP000002640">
    <property type="component" value="Unassembled WGS sequence"/>
</dbReference>
<dbReference type="InParanoid" id="G4YSR0"/>
<accession>G4YSR0</accession>
<dbReference type="OMA" id="YKFAEAK"/>
<dbReference type="SMR" id="G4YSR0"/>
<protein>
    <submittedName>
        <fullName evidence="10">Uncharacterized protein</fullName>
    </submittedName>
</protein>
<dbReference type="PANTHER" id="PTHR12820">
    <property type="entry name" value="VACUOLAR SORTING PROTEIN 53"/>
    <property type="match status" value="1"/>
</dbReference>
<sequence length="883" mass="99546">MLQPLGRAEQFPARAKELLSPSMERILRRGSSSAAGREPAAGDGVALKLPQNVEDTLAKVLPSEDVLDRPEFDAREFINRNFPDEQSLGDIGDFVSRLRVRMKELDDSLSQASQDQSLAAHQALVDLKEAKMATQQLFHKIHDIRGKAEQSEVMVQEICRDIKQLDYAKRHLQTTLTALKRLHMLVNAVDQLEFMSSQRNYREAASLLEAVNQLFSHFDGYTSVGKIVELHKTVRTLQEELGGQIFADFRSIGPMESLEENFPSEEERKAVFSNLSAACAVVDALGRATREKLIHVFCDEQLMSYERMYGEGGECAGLHQAETRYTWFYNLLNSIDDRLNAVFPKHWRMARRMCIRFCECTRTHLLAQIGAHTPDEMDVTLLLKSLQRTLMFERDAAQRFEGVVEGEEQEEMELDENGEVIDPHSAEGIKRKHRRKKREAERKALEEEMEKNGELTGDNSQSLPTIRGMISRSFDPFMTAYVALERKNMEQMINEVMSAELVDRNGQLPVFSSSVNMFAYIRNSIKRCTALTNGQTFFDLQNEFKHCFQLYSQRLLDKLPAASTGNTGGLDSSSSSAISKVKLGDKQEEELCFVINTAEYCAETLPSLEEVIRAKIDKAFSEAIELSQEIDTFHDVGATAMKCIVAGLETSLDDELTALHKVNWQTWEAVGDESLYVTQMGEKLRAFVPVLRQMLSGLYFTNFCDKFAASFVPKILQAVMKCRKVNQVATQQLLLDVYALKTLFLQLPVLTNDAFPSSSSSASTATIPARYTKFVTNEIAKVESALKLIGTPNEMLVESFKIMWPEGTAEDFQSIMNMKGLKKSEQAGYLETLGMQRKPAGKIAEMEGKMSDMTENWKKNMQNLAKVPFTFTGGMNTNAHNQG</sequence>
<feature type="domain" description="Vps53 C-terminal" evidence="9">
    <location>
        <begin position="732"/>
        <end position="821"/>
    </location>
</feature>
<gene>
    <name evidence="10" type="ORF">PHYSODRAFT_253106</name>
</gene>
<dbReference type="EMBL" id="JH159152">
    <property type="protein sequence ID" value="EGZ24182.1"/>
    <property type="molecule type" value="Genomic_DNA"/>
</dbReference>
<dbReference type="Pfam" id="PF04100">
    <property type="entry name" value="Vps53_N"/>
    <property type="match status" value="1"/>
</dbReference>
<comment type="subcellular location">
    <subcellularLocation>
        <location evidence="2">Endosome membrane</location>
        <topology evidence="2">Peripheral membrane protein</topology>
    </subcellularLocation>
    <subcellularLocation>
        <location evidence="1">Golgi apparatus</location>
        <location evidence="1">trans-Golgi network membrane</location>
        <topology evidence="1">Peripheral membrane protein</topology>
    </subcellularLocation>
</comment>
<dbReference type="PANTHER" id="PTHR12820:SF0">
    <property type="entry name" value="VACUOLAR PROTEIN SORTING-ASSOCIATED PROTEIN 53 HOMOLOG"/>
    <property type="match status" value="1"/>
</dbReference>